<dbReference type="RefSeq" id="WP_011765557.1">
    <property type="nucleotide sequence ID" value="NC_008702.1"/>
</dbReference>
<dbReference type="KEGG" id="azo:azo1824"/>
<dbReference type="EMBL" id="AM406670">
    <property type="protein sequence ID" value="CAL94441.1"/>
    <property type="molecule type" value="Genomic_DNA"/>
</dbReference>
<feature type="domain" description="CinA C-terminal" evidence="1">
    <location>
        <begin position="6"/>
        <end position="156"/>
    </location>
</feature>
<protein>
    <submittedName>
        <fullName evidence="2">Probable CinA domain protein</fullName>
    </submittedName>
</protein>
<accession>A1K6I6</accession>
<evidence type="ECO:0000313" key="2">
    <source>
        <dbReference type="EMBL" id="CAL94441.1"/>
    </source>
</evidence>
<gene>
    <name evidence="2" type="primary">ygaD2</name>
    <name evidence="2" type="ordered locus">azo1824</name>
</gene>
<name>A1K6I6_AZOSB</name>
<dbReference type="NCBIfam" id="TIGR00199">
    <property type="entry name" value="PncC_domain"/>
    <property type="match status" value="1"/>
</dbReference>
<dbReference type="Proteomes" id="UP000002588">
    <property type="component" value="Chromosome"/>
</dbReference>
<dbReference type="InterPro" id="IPR008136">
    <property type="entry name" value="CinA_C"/>
</dbReference>
<dbReference type="Pfam" id="PF02464">
    <property type="entry name" value="CinA"/>
    <property type="match status" value="1"/>
</dbReference>
<keyword evidence="3" id="KW-1185">Reference proteome</keyword>
<dbReference type="STRING" id="62928.azo1824"/>
<organism evidence="2 3">
    <name type="scientific">Azoarcus sp. (strain BH72)</name>
    <dbReference type="NCBI Taxonomy" id="418699"/>
    <lineage>
        <taxon>Bacteria</taxon>
        <taxon>Pseudomonadati</taxon>
        <taxon>Pseudomonadota</taxon>
        <taxon>Betaproteobacteria</taxon>
        <taxon>Rhodocyclales</taxon>
        <taxon>Zoogloeaceae</taxon>
        <taxon>Azoarcus</taxon>
    </lineage>
</organism>
<dbReference type="AlphaFoldDB" id="A1K6I6"/>
<dbReference type="InterPro" id="IPR036653">
    <property type="entry name" value="CinA-like_C"/>
</dbReference>
<dbReference type="eggNOG" id="COG1546">
    <property type="taxonomic scope" value="Bacteria"/>
</dbReference>
<proteinExistence type="predicted"/>
<sequence>MDTLDELADFMKRHQLLLVTAESCTAGLIAAHLADVPGAGELLDCAFVTYSTEAKARCLEVDFGTIARHGLSSEAVAAEMARGALRHSRANVAIANTGVADNAGDGNTPPGTQCFAWAYRRADGGDQAEVFTETRRFHGDRNAVREAAAEYALLRIPHYCAPRGGA</sequence>
<reference evidence="2 3" key="1">
    <citation type="journal article" date="2006" name="Nat. Biotechnol.">
        <title>Complete genome of the mutualistic, N2-fixing grass endophyte Azoarcus sp. strain BH72.</title>
        <authorList>
            <person name="Krause A."/>
            <person name="Ramakumar A."/>
            <person name="Bartels D."/>
            <person name="Battistoni F."/>
            <person name="Bekel T."/>
            <person name="Boch J."/>
            <person name="Boehm M."/>
            <person name="Friedrich F."/>
            <person name="Hurek T."/>
            <person name="Krause L."/>
            <person name="Linke B."/>
            <person name="McHardy A.C."/>
            <person name="Sarkar A."/>
            <person name="Schneiker S."/>
            <person name="Syed A.A."/>
            <person name="Thauer R."/>
            <person name="Vorhoelter F.-J."/>
            <person name="Weidner S."/>
            <person name="Puehler A."/>
            <person name="Reinhold-Hurek B."/>
            <person name="Kaiser O."/>
            <person name="Goesmann A."/>
        </authorList>
    </citation>
    <scope>NUCLEOTIDE SEQUENCE [LARGE SCALE GENOMIC DNA]</scope>
    <source>
        <strain evidence="2 3">BH72</strain>
    </source>
</reference>
<evidence type="ECO:0000313" key="3">
    <source>
        <dbReference type="Proteomes" id="UP000002588"/>
    </source>
</evidence>
<evidence type="ECO:0000259" key="1">
    <source>
        <dbReference type="Pfam" id="PF02464"/>
    </source>
</evidence>
<dbReference type="Gene3D" id="3.90.950.20">
    <property type="entry name" value="CinA-like"/>
    <property type="match status" value="1"/>
</dbReference>
<dbReference type="SUPFAM" id="SSF142433">
    <property type="entry name" value="CinA-like"/>
    <property type="match status" value="1"/>
</dbReference>
<dbReference type="HOGENOM" id="CLU_030805_1_1_4"/>